<accession>B0NU62</accession>
<sequence>MNFIIMQEKGIVQDEHSILSIYTSNFSKKEKYIPMIKPLSL</sequence>
<name>B0NU62_BACSE</name>
<reference evidence="1 2" key="1">
    <citation type="submission" date="2007-11" db="EMBL/GenBank/DDBJ databases">
        <title>Draft genome sequence of Bacteroides stercoris(ATCC 43183).</title>
        <authorList>
            <person name="Sudarsanam P."/>
            <person name="Ley R."/>
            <person name="Guruge J."/>
            <person name="Turnbaugh P.J."/>
            <person name="Mahowald M."/>
            <person name="Liep D."/>
            <person name="Gordon J."/>
        </authorList>
    </citation>
    <scope>NUCLEOTIDE SEQUENCE [LARGE SCALE GENOMIC DNA]</scope>
    <source>
        <strain evidence="1 2">ATCC 43183</strain>
    </source>
</reference>
<gene>
    <name evidence="1" type="ORF">BACSTE_03047</name>
</gene>
<dbReference type="AlphaFoldDB" id="B0NU62"/>
<evidence type="ECO:0000313" key="2">
    <source>
        <dbReference type="Proteomes" id="UP000004713"/>
    </source>
</evidence>
<dbReference type="EMBL" id="ABFZ02000022">
    <property type="protein sequence ID" value="EDS13905.1"/>
    <property type="molecule type" value="Genomic_DNA"/>
</dbReference>
<proteinExistence type="predicted"/>
<protein>
    <submittedName>
        <fullName evidence="1">Uncharacterized protein</fullName>
    </submittedName>
</protein>
<reference evidence="1 2" key="2">
    <citation type="submission" date="2007-11" db="EMBL/GenBank/DDBJ databases">
        <authorList>
            <person name="Fulton L."/>
            <person name="Clifton S."/>
            <person name="Fulton B."/>
            <person name="Xu J."/>
            <person name="Minx P."/>
            <person name="Pepin K.H."/>
            <person name="Johnson M."/>
            <person name="Thiruvilangam P."/>
            <person name="Bhonagiri V."/>
            <person name="Nash W.E."/>
            <person name="Mardis E.R."/>
            <person name="Wilson R.K."/>
        </authorList>
    </citation>
    <scope>NUCLEOTIDE SEQUENCE [LARGE SCALE GENOMIC DNA]</scope>
    <source>
        <strain evidence="1 2">ATCC 43183</strain>
    </source>
</reference>
<evidence type="ECO:0000313" key="1">
    <source>
        <dbReference type="EMBL" id="EDS13905.1"/>
    </source>
</evidence>
<comment type="caution">
    <text evidence="1">The sequence shown here is derived from an EMBL/GenBank/DDBJ whole genome shotgun (WGS) entry which is preliminary data.</text>
</comment>
<organism evidence="1 2">
    <name type="scientific">Bacteroides stercoris ATCC 43183</name>
    <dbReference type="NCBI Taxonomy" id="449673"/>
    <lineage>
        <taxon>Bacteria</taxon>
        <taxon>Pseudomonadati</taxon>
        <taxon>Bacteroidota</taxon>
        <taxon>Bacteroidia</taxon>
        <taxon>Bacteroidales</taxon>
        <taxon>Bacteroidaceae</taxon>
        <taxon>Bacteroides</taxon>
    </lineage>
</organism>
<dbReference type="HOGENOM" id="CLU_3266006_0_0_10"/>
<dbReference type="Proteomes" id="UP000004713">
    <property type="component" value="Unassembled WGS sequence"/>
</dbReference>